<protein>
    <submittedName>
        <fullName evidence="3">Alpha-glucan family phosphorylase</fullName>
    </submittedName>
</protein>
<comment type="caution">
    <text evidence="3">The sequence shown here is derived from an EMBL/GenBank/DDBJ whole genome shotgun (WGS) entry which is preliminary data.</text>
</comment>
<proteinExistence type="inferred from homology"/>
<sequence length="550" mass="63989">MTQYNRWSHPHDIDKRYTKKVAYFSMEFAIHQALKTYSGGLGFLAGSHMRSAFDLHQDMIGIGMLWKFGYYDQERNEDQTMRVLFQEKYYTYLEYSGITVRVDINNHPVVVKAMVLKPEIFGTVPMYFLTTEVPENDHLAQTITQRLYDPEPMARIAQSIVLGIGGAKVVEALGGADIHHMNEGHALPLAFYLYHKYRNVDQVRQRMVFTTHTPEKAGNEEHDIHLLERMGFFNEIPLEEVRNITGMHALMFNHTLAALRLSKVSNGVSKLHGEVAREMWYDNEGVCEIKSITNAQNVPYWMDETMQKALEKDDNAELKRRKAEMKKQLFKLVANQAGKLFRPDVLTIVWARRFAAYKRADLLLRDIDRFFRLIHNPEFPVQVIWAGKPYPFDHGAVQIFNKLVKVAYKRDNVAVLTGYELELSRDLKQGSDIWLNTPRRPREASGTSGMTAAMNGSVNFSIQDGWIPEFARHGENSFIIPIADVTLPDHIQDDADYENMMRILEQEIVPTYYKNRDRWMEIMKQSMRDVIPAFDADRMAHEYYEKMYNY</sequence>
<evidence type="ECO:0000256" key="2">
    <source>
        <dbReference type="SAM" id="Coils"/>
    </source>
</evidence>
<evidence type="ECO:0000313" key="4">
    <source>
        <dbReference type="Proteomes" id="UP001597544"/>
    </source>
</evidence>
<evidence type="ECO:0000256" key="1">
    <source>
        <dbReference type="ARBA" id="ARBA00006047"/>
    </source>
</evidence>
<dbReference type="Gene3D" id="3.40.50.2000">
    <property type="entry name" value="Glycogen Phosphorylase B"/>
    <property type="match status" value="2"/>
</dbReference>
<reference evidence="4" key="1">
    <citation type="journal article" date="2019" name="Int. J. Syst. Evol. Microbiol.">
        <title>The Global Catalogue of Microorganisms (GCM) 10K type strain sequencing project: providing services to taxonomists for standard genome sequencing and annotation.</title>
        <authorList>
            <consortium name="The Broad Institute Genomics Platform"/>
            <consortium name="The Broad Institute Genome Sequencing Center for Infectious Disease"/>
            <person name="Wu L."/>
            <person name="Ma J."/>
        </authorList>
    </citation>
    <scope>NUCLEOTIDE SEQUENCE [LARGE SCALE GENOMIC DNA]</scope>
    <source>
        <strain evidence="4">KCTC 42498</strain>
    </source>
</reference>
<dbReference type="NCBIfam" id="TIGR02094">
    <property type="entry name" value="more_P_ylases"/>
    <property type="match status" value="2"/>
</dbReference>
<feature type="coiled-coil region" evidence="2">
    <location>
        <begin position="306"/>
        <end position="335"/>
    </location>
</feature>
<comment type="similarity">
    <text evidence="1">Belongs to the glycogen phosphorylase family.</text>
</comment>
<evidence type="ECO:0000313" key="3">
    <source>
        <dbReference type="EMBL" id="MFD2515385.1"/>
    </source>
</evidence>
<dbReference type="EMBL" id="JBHULU010000021">
    <property type="protein sequence ID" value="MFD2515385.1"/>
    <property type="molecule type" value="Genomic_DNA"/>
</dbReference>
<accession>A0ABW5IPR7</accession>
<dbReference type="SUPFAM" id="SSF53756">
    <property type="entry name" value="UDP-Glycosyltransferase/glycogen phosphorylase"/>
    <property type="match status" value="1"/>
</dbReference>
<dbReference type="PANTHER" id="PTHR42655:SF1">
    <property type="entry name" value="GLYCOGEN PHOSPHORYLASE"/>
    <property type="match status" value="1"/>
</dbReference>
<dbReference type="Pfam" id="PF00343">
    <property type="entry name" value="Phosphorylase"/>
    <property type="match status" value="1"/>
</dbReference>
<dbReference type="RefSeq" id="WP_377510003.1">
    <property type="nucleotide sequence ID" value="NZ_JBHULU010000021.1"/>
</dbReference>
<dbReference type="InterPro" id="IPR011834">
    <property type="entry name" value="Agluc_phsphrylas"/>
</dbReference>
<name>A0ABW5IPR7_9BACT</name>
<dbReference type="InterPro" id="IPR052182">
    <property type="entry name" value="Glycogen/Maltodextrin_Phosph"/>
</dbReference>
<gene>
    <name evidence="3" type="primary">glgP</name>
    <name evidence="3" type="ORF">ACFSRY_16040</name>
</gene>
<organism evidence="3 4">
    <name type="scientific">Pontibacter locisalis</name>
    <dbReference type="NCBI Taxonomy" id="1719035"/>
    <lineage>
        <taxon>Bacteria</taxon>
        <taxon>Pseudomonadati</taxon>
        <taxon>Bacteroidota</taxon>
        <taxon>Cytophagia</taxon>
        <taxon>Cytophagales</taxon>
        <taxon>Hymenobacteraceae</taxon>
        <taxon>Pontibacter</taxon>
    </lineage>
</organism>
<dbReference type="PANTHER" id="PTHR42655">
    <property type="entry name" value="GLYCOGEN PHOSPHORYLASE"/>
    <property type="match status" value="1"/>
</dbReference>
<keyword evidence="4" id="KW-1185">Reference proteome</keyword>
<dbReference type="Proteomes" id="UP001597544">
    <property type="component" value="Unassembled WGS sequence"/>
</dbReference>
<keyword evidence="2" id="KW-0175">Coiled coil</keyword>
<dbReference type="InterPro" id="IPR000811">
    <property type="entry name" value="Glyco_trans_35"/>
</dbReference>